<evidence type="ECO:0000313" key="3">
    <source>
        <dbReference type="EMBL" id="MDN4473468.1"/>
    </source>
</evidence>
<feature type="signal peptide" evidence="2">
    <location>
        <begin position="1"/>
        <end position="26"/>
    </location>
</feature>
<evidence type="ECO:0000256" key="2">
    <source>
        <dbReference type="SAM" id="SignalP"/>
    </source>
</evidence>
<protein>
    <recommendedName>
        <fullName evidence="5">SnoaL-like domain-containing protein</fullName>
    </recommendedName>
</protein>
<accession>A0ABT8G2V6</accession>
<dbReference type="PROSITE" id="PS51257">
    <property type="entry name" value="PROKAR_LIPOPROTEIN"/>
    <property type="match status" value="1"/>
</dbReference>
<sequence length="201" mass="21399">MAGGKKAAPVALMAAVLLAGCSSGSADLEQQLADVTAERDALQAQIDAIDGRYALTMENKAAVEEILANHDSYGTPAQVADLLATYATDDAKMDDDVFGAVGIRSAWFYTLFGEADAEIDTVQQWVDADGSESGSLWIWHGTNGGGHPFALIGIAVDTYDDEGMITNSWVAYPYDDEYVMNAIQGNGTETDVYGVPWEEGE</sequence>
<dbReference type="Proteomes" id="UP001172738">
    <property type="component" value="Unassembled WGS sequence"/>
</dbReference>
<evidence type="ECO:0000313" key="4">
    <source>
        <dbReference type="Proteomes" id="UP001172738"/>
    </source>
</evidence>
<evidence type="ECO:0008006" key="5">
    <source>
        <dbReference type="Google" id="ProtNLM"/>
    </source>
</evidence>
<feature type="coiled-coil region" evidence="1">
    <location>
        <begin position="25"/>
        <end position="52"/>
    </location>
</feature>
<keyword evidence="1" id="KW-0175">Coiled coil</keyword>
<dbReference type="RefSeq" id="WP_301129042.1">
    <property type="nucleotide sequence ID" value="NZ_JAUHPV010000006.1"/>
</dbReference>
<dbReference type="EMBL" id="JAUHPV010000006">
    <property type="protein sequence ID" value="MDN4473468.1"/>
    <property type="molecule type" value="Genomic_DNA"/>
</dbReference>
<dbReference type="InterPro" id="IPR032710">
    <property type="entry name" value="NTF2-like_dom_sf"/>
</dbReference>
<reference evidence="3" key="1">
    <citation type="submission" date="2023-06" db="EMBL/GenBank/DDBJ databases">
        <title>SYSU T00b26.</title>
        <authorList>
            <person name="Gao L."/>
            <person name="Fang B.-Z."/>
            <person name="Li W.-J."/>
        </authorList>
    </citation>
    <scope>NUCLEOTIDE SEQUENCE</scope>
    <source>
        <strain evidence="3">SYSU T00b26</strain>
    </source>
</reference>
<keyword evidence="4" id="KW-1185">Reference proteome</keyword>
<dbReference type="SUPFAM" id="SSF54427">
    <property type="entry name" value="NTF2-like"/>
    <property type="match status" value="1"/>
</dbReference>
<name>A0ABT8G2V6_9MICO</name>
<feature type="chain" id="PRO_5045369793" description="SnoaL-like domain-containing protein" evidence="2">
    <location>
        <begin position="27"/>
        <end position="201"/>
    </location>
</feature>
<evidence type="ECO:0000256" key="1">
    <source>
        <dbReference type="SAM" id="Coils"/>
    </source>
</evidence>
<gene>
    <name evidence="3" type="ORF">QQX04_10740</name>
</gene>
<organism evidence="3 4">
    <name type="scientific">Demequina zhanjiangensis</name>
    <dbReference type="NCBI Taxonomy" id="3051659"/>
    <lineage>
        <taxon>Bacteria</taxon>
        <taxon>Bacillati</taxon>
        <taxon>Actinomycetota</taxon>
        <taxon>Actinomycetes</taxon>
        <taxon>Micrococcales</taxon>
        <taxon>Demequinaceae</taxon>
        <taxon>Demequina</taxon>
    </lineage>
</organism>
<keyword evidence="2" id="KW-0732">Signal</keyword>
<comment type="caution">
    <text evidence="3">The sequence shown here is derived from an EMBL/GenBank/DDBJ whole genome shotgun (WGS) entry which is preliminary data.</text>
</comment>
<proteinExistence type="predicted"/>